<keyword evidence="3" id="KW-1185">Reference proteome</keyword>
<dbReference type="AlphaFoldDB" id="A0A9P9F175"/>
<accession>A0A9P9F175</accession>
<feature type="region of interest" description="Disordered" evidence="1">
    <location>
        <begin position="30"/>
        <end position="50"/>
    </location>
</feature>
<evidence type="ECO:0000313" key="3">
    <source>
        <dbReference type="Proteomes" id="UP000717696"/>
    </source>
</evidence>
<proteinExistence type="predicted"/>
<evidence type="ECO:0000313" key="2">
    <source>
        <dbReference type="EMBL" id="KAH7149924.1"/>
    </source>
</evidence>
<comment type="caution">
    <text evidence="2">The sequence shown here is derived from an EMBL/GenBank/DDBJ whole genome shotgun (WGS) entry which is preliminary data.</text>
</comment>
<sequence>MRRAQSFSSPSLDPIQWGSYLNKIDRKSLQDRFIPPPSNSKMRTRSPGTCPDGARLVSSRALRTSFMPRVSRFFSMCIHIYLYVFLGDTRSHSQNHLGTQKGCQVVAECRRCRAWLSVVTTAGERKHLPLLWDRAYGRVRLGVISWARVCHCYRLQRRR</sequence>
<gene>
    <name evidence="2" type="ORF">B0J13DRAFT_278744</name>
</gene>
<dbReference type="EMBL" id="JAGMUU010000006">
    <property type="protein sequence ID" value="KAH7149924.1"/>
    <property type="molecule type" value="Genomic_DNA"/>
</dbReference>
<protein>
    <submittedName>
        <fullName evidence="2">Uncharacterized protein</fullName>
    </submittedName>
</protein>
<organism evidence="2 3">
    <name type="scientific">Dactylonectria estremocensis</name>
    <dbReference type="NCBI Taxonomy" id="1079267"/>
    <lineage>
        <taxon>Eukaryota</taxon>
        <taxon>Fungi</taxon>
        <taxon>Dikarya</taxon>
        <taxon>Ascomycota</taxon>
        <taxon>Pezizomycotina</taxon>
        <taxon>Sordariomycetes</taxon>
        <taxon>Hypocreomycetidae</taxon>
        <taxon>Hypocreales</taxon>
        <taxon>Nectriaceae</taxon>
        <taxon>Dactylonectria</taxon>
    </lineage>
</organism>
<name>A0A9P9F175_9HYPO</name>
<dbReference type="Proteomes" id="UP000717696">
    <property type="component" value="Unassembled WGS sequence"/>
</dbReference>
<evidence type="ECO:0000256" key="1">
    <source>
        <dbReference type="SAM" id="MobiDB-lite"/>
    </source>
</evidence>
<reference evidence="2" key="1">
    <citation type="journal article" date="2021" name="Nat. Commun.">
        <title>Genetic determinants of endophytism in the Arabidopsis root mycobiome.</title>
        <authorList>
            <person name="Mesny F."/>
            <person name="Miyauchi S."/>
            <person name="Thiergart T."/>
            <person name="Pickel B."/>
            <person name="Atanasova L."/>
            <person name="Karlsson M."/>
            <person name="Huettel B."/>
            <person name="Barry K.W."/>
            <person name="Haridas S."/>
            <person name="Chen C."/>
            <person name="Bauer D."/>
            <person name="Andreopoulos W."/>
            <person name="Pangilinan J."/>
            <person name="LaButti K."/>
            <person name="Riley R."/>
            <person name="Lipzen A."/>
            <person name="Clum A."/>
            <person name="Drula E."/>
            <person name="Henrissat B."/>
            <person name="Kohler A."/>
            <person name="Grigoriev I.V."/>
            <person name="Martin F.M."/>
            <person name="Hacquard S."/>
        </authorList>
    </citation>
    <scope>NUCLEOTIDE SEQUENCE</scope>
    <source>
        <strain evidence="2">MPI-CAGE-AT-0021</strain>
    </source>
</reference>